<dbReference type="FunCoup" id="S8F9T5">
    <property type="interactions" value="24"/>
</dbReference>
<dbReference type="STRING" id="743788.S8F9T5"/>
<dbReference type="AlphaFoldDB" id="S8F9T5"/>
<dbReference type="PANTHER" id="PTHR42760:SF121">
    <property type="entry name" value="3-OXOACYL-(ACYL-CARRIER-PROTEIN) REDUCTASE"/>
    <property type="match status" value="1"/>
</dbReference>
<evidence type="ECO:0000313" key="2">
    <source>
        <dbReference type="EMBL" id="EPS95394.1"/>
    </source>
</evidence>
<evidence type="ECO:0000256" key="1">
    <source>
        <dbReference type="ARBA" id="ARBA00006484"/>
    </source>
</evidence>
<dbReference type="Gene3D" id="3.40.50.720">
    <property type="entry name" value="NAD(P)-binding Rossmann-like Domain"/>
    <property type="match status" value="1"/>
</dbReference>
<dbReference type="PRINTS" id="PR00081">
    <property type="entry name" value="GDHRDH"/>
</dbReference>
<dbReference type="InterPro" id="IPR002347">
    <property type="entry name" value="SDR_fam"/>
</dbReference>
<dbReference type="HOGENOM" id="CLU_010194_1_0_1"/>
<dbReference type="InterPro" id="IPR036291">
    <property type="entry name" value="NAD(P)-bd_dom_sf"/>
</dbReference>
<gene>
    <name evidence="2" type="ORF">FOMPIDRAFT_62841</name>
</gene>
<reference evidence="2 3" key="1">
    <citation type="journal article" date="2012" name="Science">
        <title>The Paleozoic origin of enzymatic lignin decomposition reconstructed from 31 fungal genomes.</title>
        <authorList>
            <person name="Floudas D."/>
            <person name="Binder M."/>
            <person name="Riley R."/>
            <person name="Barry K."/>
            <person name="Blanchette R.A."/>
            <person name="Henrissat B."/>
            <person name="Martinez A.T."/>
            <person name="Otillar R."/>
            <person name="Spatafora J.W."/>
            <person name="Yadav J.S."/>
            <person name="Aerts A."/>
            <person name="Benoit I."/>
            <person name="Boyd A."/>
            <person name="Carlson A."/>
            <person name="Copeland A."/>
            <person name="Coutinho P.M."/>
            <person name="de Vries R.P."/>
            <person name="Ferreira P."/>
            <person name="Findley K."/>
            <person name="Foster B."/>
            <person name="Gaskell J."/>
            <person name="Glotzer D."/>
            <person name="Gorecki P."/>
            <person name="Heitman J."/>
            <person name="Hesse C."/>
            <person name="Hori C."/>
            <person name="Igarashi K."/>
            <person name="Jurgens J.A."/>
            <person name="Kallen N."/>
            <person name="Kersten P."/>
            <person name="Kohler A."/>
            <person name="Kuees U."/>
            <person name="Kumar T.K.A."/>
            <person name="Kuo A."/>
            <person name="LaButti K."/>
            <person name="Larrondo L.F."/>
            <person name="Lindquist E."/>
            <person name="Ling A."/>
            <person name="Lombard V."/>
            <person name="Lucas S."/>
            <person name="Lundell T."/>
            <person name="Martin R."/>
            <person name="McLaughlin D.J."/>
            <person name="Morgenstern I."/>
            <person name="Morin E."/>
            <person name="Murat C."/>
            <person name="Nagy L.G."/>
            <person name="Nolan M."/>
            <person name="Ohm R.A."/>
            <person name="Patyshakuliyeva A."/>
            <person name="Rokas A."/>
            <person name="Ruiz-Duenas F.J."/>
            <person name="Sabat G."/>
            <person name="Salamov A."/>
            <person name="Samejima M."/>
            <person name="Schmutz J."/>
            <person name="Slot J.C."/>
            <person name="St John F."/>
            <person name="Stenlid J."/>
            <person name="Sun H."/>
            <person name="Sun S."/>
            <person name="Syed K."/>
            <person name="Tsang A."/>
            <person name="Wiebenga A."/>
            <person name="Young D."/>
            <person name="Pisabarro A."/>
            <person name="Eastwood D.C."/>
            <person name="Martin F."/>
            <person name="Cullen D."/>
            <person name="Grigoriev I.V."/>
            <person name="Hibbett D.S."/>
        </authorList>
    </citation>
    <scope>NUCLEOTIDE SEQUENCE</scope>
    <source>
        <strain evidence="3">FP-58527</strain>
    </source>
</reference>
<keyword evidence="3" id="KW-1185">Reference proteome</keyword>
<proteinExistence type="inferred from homology"/>
<organism evidence="2 3">
    <name type="scientific">Fomitopsis schrenkii</name>
    <name type="common">Brown rot fungus</name>
    <dbReference type="NCBI Taxonomy" id="2126942"/>
    <lineage>
        <taxon>Eukaryota</taxon>
        <taxon>Fungi</taxon>
        <taxon>Dikarya</taxon>
        <taxon>Basidiomycota</taxon>
        <taxon>Agaricomycotina</taxon>
        <taxon>Agaricomycetes</taxon>
        <taxon>Polyporales</taxon>
        <taxon>Fomitopsis</taxon>
    </lineage>
</organism>
<dbReference type="FunFam" id="3.40.50.720:FF:000084">
    <property type="entry name" value="Short-chain dehydrogenase reductase"/>
    <property type="match status" value="1"/>
</dbReference>
<name>S8F9T5_FOMSC</name>
<comment type="similarity">
    <text evidence="1">Belongs to the short-chain dehydrogenases/reductases (SDR) family.</text>
</comment>
<dbReference type="eggNOG" id="KOG0725">
    <property type="taxonomic scope" value="Eukaryota"/>
</dbReference>
<dbReference type="SUPFAM" id="SSF51735">
    <property type="entry name" value="NAD(P)-binding Rossmann-fold domains"/>
    <property type="match status" value="1"/>
</dbReference>
<dbReference type="EMBL" id="KE504208">
    <property type="protein sequence ID" value="EPS95394.1"/>
    <property type="molecule type" value="Genomic_DNA"/>
</dbReference>
<dbReference type="GO" id="GO:0048038">
    <property type="term" value="F:quinone binding"/>
    <property type="evidence" value="ECO:0007669"/>
    <property type="project" value="TreeGrafter"/>
</dbReference>
<dbReference type="InParanoid" id="S8F9T5"/>
<accession>S8F9T5</accession>
<dbReference type="OrthoDB" id="498125at2759"/>
<dbReference type="Proteomes" id="UP000015241">
    <property type="component" value="Unassembled WGS sequence"/>
</dbReference>
<dbReference type="PANTHER" id="PTHR42760">
    <property type="entry name" value="SHORT-CHAIN DEHYDROGENASES/REDUCTASES FAMILY MEMBER"/>
    <property type="match status" value="1"/>
</dbReference>
<dbReference type="GO" id="GO:0016616">
    <property type="term" value="F:oxidoreductase activity, acting on the CH-OH group of donors, NAD or NADP as acceptor"/>
    <property type="evidence" value="ECO:0007669"/>
    <property type="project" value="TreeGrafter"/>
</dbReference>
<dbReference type="GO" id="GO:0006633">
    <property type="term" value="P:fatty acid biosynthetic process"/>
    <property type="evidence" value="ECO:0007669"/>
    <property type="project" value="TreeGrafter"/>
</dbReference>
<sequence length="263" mass="27686">MNQTTVAATKPRVAIITGAAQGIGRSIALRLAQDGLSVAINDIPAKRAQIDEVVAEIKATGALAVAAPADVADEDAVQKMIASVVERLGALDVMVANAGIGLHGPLLTVSTQEWDRVININLRGVMLCYKYAAKQMVDQGWGGRIIGACLRLATGSLLNITDRYMSAYTASKFAIRGLTQSLASELIQHNITVNAYAPGAIRNNIGQFDGQAKKTSGLSNVDLSKIPMAEPEVIASLVAYIAKPEAYFITGQTISPNGGVHFN</sequence>
<dbReference type="Pfam" id="PF13561">
    <property type="entry name" value="adh_short_C2"/>
    <property type="match status" value="1"/>
</dbReference>
<evidence type="ECO:0000313" key="3">
    <source>
        <dbReference type="Proteomes" id="UP000015241"/>
    </source>
</evidence>
<protein>
    <submittedName>
        <fullName evidence="2">NAD-binding protein</fullName>
    </submittedName>
</protein>
<dbReference type="PRINTS" id="PR00080">
    <property type="entry name" value="SDRFAMILY"/>
</dbReference>